<reference evidence="4 5" key="1">
    <citation type="submission" date="2021-05" db="EMBL/GenBank/DDBJ databases">
        <title>Bacteria Genome sequencing.</title>
        <authorList>
            <person name="Takabe Y."/>
            <person name="Nakajima Y."/>
            <person name="Suzuki S."/>
            <person name="Shiozaki T."/>
        </authorList>
    </citation>
    <scope>NUCLEOTIDE SEQUENCE [LARGE SCALE GENOMIC DNA]</scope>
    <source>
        <strain evidence="4 5">AI_62</strain>
    </source>
</reference>
<organism evidence="4 5">
    <name type="scientific">Jannaschia pagri</name>
    <dbReference type="NCBI Taxonomy" id="2829797"/>
    <lineage>
        <taxon>Bacteria</taxon>
        <taxon>Pseudomonadati</taxon>
        <taxon>Pseudomonadota</taxon>
        <taxon>Alphaproteobacteria</taxon>
        <taxon>Rhodobacterales</taxon>
        <taxon>Roseobacteraceae</taxon>
        <taxon>Jannaschia</taxon>
    </lineage>
</organism>
<feature type="transmembrane region" description="Helical" evidence="3">
    <location>
        <begin position="172"/>
        <end position="195"/>
    </location>
</feature>
<proteinExistence type="predicted"/>
<name>A0ABQ4NG61_9RHOB</name>
<keyword evidence="3" id="KW-0812">Transmembrane</keyword>
<evidence type="ECO:0000313" key="4">
    <source>
        <dbReference type="EMBL" id="GIT93415.1"/>
    </source>
</evidence>
<protein>
    <submittedName>
        <fullName evidence="4">Capsule polysaccharide transporter</fullName>
    </submittedName>
</protein>
<dbReference type="PANTHER" id="PTHR32309">
    <property type="entry name" value="TYROSINE-PROTEIN KINASE"/>
    <property type="match status" value="1"/>
</dbReference>
<feature type="region of interest" description="Disordered" evidence="2">
    <location>
        <begin position="36"/>
        <end position="67"/>
    </location>
</feature>
<feature type="transmembrane region" description="Helical" evidence="3">
    <location>
        <begin position="509"/>
        <end position="529"/>
    </location>
</feature>
<accession>A0ABQ4NG61</accession>
<sequence>MPKARKFRIRPDAPFMTPGVELTEGAAPVVGATHIAPAANDAPPPVAPLGDGAKPEASAGNGPAEPTGRQLRMARRIAQKHGIKVSSDKEAVEALRAKGIDPFERANMLQLVPAQTAPAQVPGPAAAASQVPAMPQAPVPAAPTPIVLDGDRRDSEIVNIQRDIARRRRRRLALLSIRLAFFVGLPTVIAGIYYYTIATPMYATKSEFVIQQADSAAGGAGGLGGLFSGTGLATQTDSVSVQGYLLSRDAFRRLDADQGFTAHFADPSIDALQRLDADSSQADGYALYQRMVEIGYDPTEGVIKMEVVAADPQVSLQFSEALIDYAEEQVDQLTARLRSDQMAGAMESFAAAEARMLEAQARVVDLQEQLGVVSADAELSSRYSQINLVETELRAERLRLDQLLANARPNATRVDVAERNIARLNAELEDLRAGLTDGATADASLARVSAELGVAQMDLNTRQLLLQQAAQQQETARIEANRQVRYLSTPVAPVAVDEPTYPRAFENTILAFLIFSGIYLMISLTAAILREQVSG</sequence>
<evidence type="ECO:0000313" key="5">
    <source>
        <dbReference type="Proteomes" id="UP000786693"/>
    </source>
</evidence>
<keyword evidence="1" id="KW-0175">Coiled coil</keyword>
<dbReference type="PANTHER" id="PTHR32309:SF13">
    <property type="entry name" value="FERRIC ENTEROBACTIN TRANSPORT PROTEIN FEPE"/>
    <property type="match status" value="1"/>
</dbReference>
<dbReference type="EMBL" id="BPFH01000001">
    <property type="protein sequence ID" value="GIT93415.1"/>
    <property type="molecule type" value="Genomic_DNA"/>
</dbReference>
<gene>
    <name evidence="4" type="primary">kpsE</name>
    <name evidence="4" type="ORF">JANAI62_00380</name>
</gene>
<dbReference type="InterPro" id="IPR050445">
    <property type="entry name" value="Bact_polysacc_biosynth/exp"/>
</dbReference>
<keyword evidence="3" id="KW-0472">Membrane</keyword>
<evidence type="ECO:0000256" key="1">
    <source>
        <dbReference type="SAM" id="Coils"/>
    </source>
</evidence>
<feature type="coiled-coil region" evidence="1">
    <location>
        <begin position="316"/>
        <end position="434"/>
    </location>
</feature>
<keyword evidence="3" id="KW-1133">Transmembrane helix</keyword>
<evidence type="ECO:0000256" key="3">
    <source>
        <dbReference type="SAM" id="Phobius"/>
    </source>
</evidence>
<dbReference type="Proteomes" id="UP000786693">
    <property type="component" value="Unassembled WGS sequence"/>
</dbReference>
<keyword evidence="5" id="KW-1185">Reference proteome</keyword>
<comment type="caution">
    <text evidence="4">The sequence shown here is derived from an EMBL/GenBank/DDBJ whole genome shotgun (WGS) entry which is preliminary data.</text>
</comment>
<evidence type="ECO:0000256" key="2">
    <source>
        <dbReference type="SAM" id="MobiDB-lite"/>
    </source>
</evidence>